<feature type="signal peptide" evidence="2">
    <location>
        <begin position="1"/>
        <end position="24"/>
    </location>
</feature>
<sequence length="59" mass="6395">MNQFTKATRIHLFAVMLISGAVLCGCDNKETVLDVDTPDGGVEVQRDLDNGELSVDVED</sequence>
<name>M5U7W2_9BACT</name>
<evidence type="ECO:0000313" key="4">
    <source>
        <dbReference type="Proteomes" id="UP000011885"/>
    </source>
</evidence>
<keyword evidence="2" id="KW-0732">Signal</keyword>
<gene>
    <name evidence="3" type="ORF">RSSM_01003</name>
</gene>
<evidence type="ECO:0000256" key="2">
    <source>
        <dbReference type="SAM" id="SignalP"/>
    </source>
</evidence>
<comment type="caution">
    <text evidence="3">The sequence shown here is derived from an EMBL/GenBank/DDBJ whole genome shotgun (WGS) entry which is preliminary data.</text>
</comment>
<dbReference type="Proteomes" id="UP000011885">
    <property type="component" value="Unassembled WGS sequence"/>
</dbReference>
<dbReference type="OrthoDB" id="291603at2"/>
<evidence type="ECO:0000313" key="3">
    <source>
        <dbReference type="EMBL" id="EMI57552.1"/>
    </source>
</evidence>
<accession>M5U7W2</accession>
<feature type="region of interest" description="Disordered" evidence="1">
    <location>
        <begin position="39"/>
        <end position="59"/>
    </location>
</feature>
<dbReference type="EMBL" id="ANOH01000082">
    <property type="protein sequence ID" value="EMI57552.1"/>
    <property type="molecule type" value="Genomic_DNA"/>
</dbReference>
<evidence type="ECO:0000256" key="1">
    <source>
        <dbReference type="SAM" id="MobiDB-lite"/>
    </source>
</evidence>
<dbReference type="AlphaFoldDB" id="M5U7W2"/>
<organism evidence="3 4">
    <name type="scientific">Rhodopirellula sallentina SM41</name>
    <dbReference type="NCBI Taxonomy" id="1263870"/>
    <lineage>
        <taxon>Bacteria</taxon>
        <taxon>Pseudomonadati</taxon>
        <taxon>Planctomycetota</taxon>
        <taxon>Planctomycetia</taxon>
        <taxon>Pirellulales</taxon>
        <taxon>Pirellulaceae</taxon>
        <taxon>Rhodopirellula</taxon>
    </lineage>
</organism>
<dbReference type="RefSeq" id="WP_008675024.1">
    <property type="nucleotide sequence ID" value="NZ_ANOH01000082.1"/>
</dbReference>
<keyword evidence="4" id="KW-1185">Reference proteome</keyword>
<dbReference type="PROSITE" id="PS51257">
    <property type="entry name" value="PROKAR_LIPOPROTEIN"/>
    <property type="match status" value="1"/>
</dbReference>
<proteinExistence type="predicted"/>
<dbReference type="PATRIC" id="fig|1263870.3.peg.1091"/>
<reference evidence="3 4" key="1">
    <citation type="journal article" date="2013" name="Mar. Genomics">
        <title>Expression of sulfatases in Rhodopirellula baltica and the diversity of sulfatases in the genus Rhodopirellula.</title>
        <authorList>
            <person name="Wegner C.E."/>
            <person name="Richter-Heitmann T."/>
            <person name="Klindworth A."/>
            <person name="Klockow C."/>
            <person name="Richter M."/>
            <person name="Achstetter T."/>
            <person name="Glockner F.O."/>
            <person name="Harder J."/>
        </authorList>
    </citation>
    <scope>NUCLEOTIDE SEQUENCE [LARGE SCALE GENOMIC DNA]</scope>
    <source>
        <strain evidence="3 4">SM41</strain>
    </source>
</reference>
<protein>
    <submittedName>
        <fullName evidence="3">Signal peptide protein</fullName>
    </submittedName>
</protein>
<feature type="chain" id="PRO_5004073281" evidence="2">
    <location>
        <begin position="25"/>
        <end position="59"/>
    </location>
</feature>